<proteinExistence type="predicted"/>
<organism evidence="1 2">
    <name type="scientific">Dictyobacter kobayashii</name>
    <dbReference type="NCBI Taxonomy" id="2014872"/>
    <lineage>
        <taxon>Bacteria</taxon>
        <taxon>Bacillati</taxon>
        <taxon>Chloroflexota</taxon>
        <taxon>Ktedonobacteria</taxon>
        <taxon>Ktedonobacterales</taxon>
        <taxon>Dictyobacteraceae</taxon>
        <taxon>Dictyobacter</taxon>
    </lineage>
</organism>
<reference evidence="2" key="1">
    <citation type="submission" date="2018-12" db="EMBL/GenBank/DDBJ databases">
        <title>Tengunoibacter tsumagoiensis gen. nov., sp. nov., Dictyobacter kobayashii sp. nov., D. alpinus sp. nov., and D. joshuensis sp. nov. and description of Dictyobacteraceae fam. nov. within the order Ktedonobacterales isolated from Tengu-no-mugimeshi.</title>
        <authorList>
            <person name="Wang C.M."/>
            <person name="Zheng Y."/>
            <person name="Sakai Y."/>
            <person name="Toyoda A."/>
            <person name="Minakuchi Y."/>
            <person name="Abe K."/>
            <person name="Yokota A."/>
            <person name="Yabe S."/>
        </authorList>
    </citation>
    <scope>NUCLEOTIDE SEQUENCE [LARGE SCALE GENOMIC DNA]</scope>
    <source>
        <strain evidence="2">Uno11</strain>
    </source>
</reference>
<dbReference type="RefSeq" id="WP_126550611.1">
    <property type="nucleotide sequence ID" value="NZ_BIFS01000001.1"/>
</dbReference>
<evidence type="ECO:0000313" key="1">
    <source>
        <dbReference type="EMBL" id="GCE18953.1"/>
    </source>
</evidence>
<dbReference type="AlphaFoldDB" id="A0A402AIR3"/>
<name>A0A402AIR3_9CHLR</name>
<sequence length="72" mass="8391">MSKRRRDEDYEYVAVPIIQSDYIEHTDDNPFCYDPTCPCKEDQEQIQRTNEAYQGGLLTGSEATRRVMGRSI</sequence>
<dbReference type="EMBL" id="BIFS01000001">
    <property type="protein sequence ID" value="GCE18953.1"/>
    <property type="molecule type" value="Genomic_DNA"/>
</dbReference>
<evidence type="ECO:0000313" key="2">
    <source>
        <dbReference type="Proteomes" id="UP000287188"/>
    </source>
</evidence>
<protein>
    <submittedName>
        <fullName evidence="1">Uncharacterized protein</fullName>
    </submittedName>
</protein>
<dbReference type="OrthoDB" id="172891at2"/>
<gene>
    <name evidence="1" type="ORF">KDK_27530</name>
</gene>
<dbReference type="Proteomes" id="UP000287188">
    <property type="component" value="Unassembled WGS sequence"/>
</dbReference>
<keyword evidence="2" id="KW-1185">Reference proteome</keyword>
<accession>A0A402AIR3</accession>
<comment type="caution">
    <text evidence="1">The sequence shown here is derived from an EMBL/GenBank/DDBJ whole genome shotgun (WGS) entry which is preliminary data.</text>
</comment>